<dbReference type="Proteomes" id="UP001499938">
    <property type="component" value="Unassembled WGS sequence"/>
</dbReference>
<reference evidence="4" key="1">
    <citation type="journal article" date="2019" name="Int. J. Syst. Evol. Microbiol.">
        <title>The Global Catalogue of Microorganisms (GCM) 10K type strain sequencing project: providing services to taxonomists for standard genome sequencing and annotation.</title>
        <authorList>
            <consortium name="The Broad Institute Genomics Platform"/>
            <consortium name="The Broad Institute Genome Sequencing Center for Infectious Disease"/>
            <person name="Wu L."/>
            <person name="Ma J."/>
        </authorList>
    </citation>
    <scope>NUCLEOTIDE SEQUENCE [LARGE SCALE GENOMIC DNA]</scope>
    <source>
        <strain evidence="4">JCM 15592</strain>
    </source>
</reference>
<gene>
    <name evidence="3" type="ORF">GCM10009811_19280</name>
</gene>
<comment type="caution">
    <text evidence="3">The sequence shown here is derived from an EMBL/GenBank/DDBJ whole genome shotgun (WGS) entry which is preliminary data.</text>
</comment>
<name>A0ABP4XWU8_9MICO</name>
<sequence>MAITPHDSTGTGPARPSLAVVLARVAECRDALATVHECVSLTGRDEVEELLTEIGRLLLMGEAAEVAIASDAMTRGLPGTGAVALTPTDWVAAVSPRHTARTASTVVKVAEAVAPATVTRTAGPLAAGQPGEALGVAVLTGQASVAAATLAHAEMRRLTPDLQPDAVSTVWGVYADYACGGDPREIRRIRPELYARFGRPDRLDDRDERARAHRAFSTGTPDPVDGLTEYRLRLDPAAAAIVEAALDPLTKPVPGPDGEADTRSYVTRRADGLLDLVSRAVRAGDTVPAQPGTQLSVIVKLTDLQAAAGTGGGQASGCGKAIGGVDAGRYLALATTRTLSCGADISPIVVDEAGNPVLIGRTKRLFTRAQIRALHVRDGGCSYPRCSKPAGWTDAHHLKHWIDGGPTDLANAALLCSYHHHIVHTRRLAGHLTTKPPPGREKDCVATENGVDTDDGGAHPTRVRVEWDLTPGSYDHALPAHLTH</sequence>
<accession>A0ABP4XWU8</accession>
<feature type="domain" description="HNH nuclease" evidence="2">
    <location>
        <begin position="370"/>
        <end position="421"/>
    </location>
</feature>
<dbReference type="Pfam" id="PF02720">
    <property type="entry name" value="DUF222"/>
    <property type="match status" value="1"/>
</dbReference>
<organism evidence="3 4">
    <name type="scientific">Nostocoides veronense</name>
    <dbReference type="NCBI Taxonomy" id="330836"/>
    <lineage>
        <taxon>Bacteria</taxon>
        <taxon>Bacillati</taxon>
        <taxon>Actinomycetota</taxon>
        <taxon>Actinomycetes</taxon>
        <taxon>Micrococcales</taxon>
        <taxon>Intrasporangiaceae</taxon>
        <taxon>Nostocoides</taxon>
    </lineage>
</organism>
<comment type="similarity">
    <text evidence="1">Belongs to the Rv1128c/1148c/1588c/1702c/1945/3466 family.</text>
</comment>
<evidence type="ECO:0000256" key="1">
    <source>
        <dbReference type="ARBA" id="ARBA00023450"/>
    </source>
</evidence>
<dbReference type="InterPro" id="IPR003615">
    <property type="entry name" value="HNH_nuc"/>
</dbReference>
<evidence type="ECO:0000313" key="3">
    <source>
        <dbReference type="EMBL" id="GAA1794991.1"/>
    </source>
</evidence>
<dbReference type="CDD" id="cd00085">
    <property type="entry name" value="HNHc"/>
    <property type="match status" value="1"/>
</dbReference>
<protein>
    <recommendedName>
        <fullName evidence="2">HNH nuclease domain-containing protein</fullName>
    </recommendedName>
</protein>
<evidence type="ECO:0000313" key="4">
    <source>
        <dbReference type="Proteomes" id="UP001499938"/>
    </source>
</evidence>
<proteinExistence type="inferred from homology"/>
<dbReference type="RefSeq" id="WP_344084204.1">
    <property type="nucleotide sequence ID" value="NZ_BAAAPO010000032.1"/>
</dbReference>
<dbReference type="SMART" id="SM00507">
    <property type="entry name" value="HNHc"/>
    <property type="match status" value="1"/>
</dbReference>
<evidence type="ECO:0000259" key="2">
    <source>
        <dbReference type="SMART" id="SM00507"/>
    </source>
</evidence>
<keyword evidence="4" id="KW-1185">Reference proteome</keyword>
<dbReference type="EMBL" id="BAAAPO010000032">
    <property type="protein sequence ID" value="GAA1794991.1"/>
    <property type="molecule type" value="Genomic_DNA"/>
</dbReference>
<dbReference type="InterPro" id="IPR003870">
    <property type="entry name" value="DUF222"/>
</dbReference>
<dbReference type="Pfam" id="PF01844">
    <property type="entry name" value="HNH"/>
    <property type="match status" value="1"/>
</dbReference>
<dbReference type="InterPro" id="IPR002711">
    <property type="entry name" value="HNH"/>
</dbReference>